<proteinExistence type="predicted"/>
<name>A0A133ZGG5_9FIRM</name>
<reference evidence="2" key="1">
    <citation type="submission" date="2016-01" db="EMBL/GenBank/DDBJ databases">
        <authorList>
            <person name="Mitreva M."/>
            <person name="Pepin K.H."/>
            <person name="Mihindukulasuriya K.A."/>
            <person name="Fulton R."/>
            <person name="Fronick C."/>
            <person name="O'Laughlin M."/>
            <person name="Miner T."/>
            <person name="Herter B."/>
            <person name="Rosa B.A."/>
            <person name="Cordes M."/>
            <person name="Tomlinson C."/>
            <person name="Wollam A."/>
            <person name="Palsikar V.B."/>
            <person name="Mardis E.R."/>
            <person name="Wilson R.K."/>
        </authorList>
    </citation>
    <scope>NUCLEOTIDE SEQUENCE [LARGE SCALE GENOMIC DNA]</scope>
    <source>
        <strain evidence="2">DNF00896</strain>
    </source>
</reference>
<organism evidence="1 2">
    <name type="scientific">Lachnoanaerobaculum saburreum</name>
    <dbReference type="NCBI Taxonomy" id="467210"/>
    <lineage>
        <taxon>Bacteria</taxon>
        <taxon>Bacillati</taxon>
        <taxon>Bacillota</taxon>
        <taxon>Clostridia</taxon>
        <taxon>Lachnospirales</taxon>
        <taxon>Lachnospiraceae</taxon>
        <taxon>Lachnoanaerobaculum</taxon>
    </lineage>
</organism>
<dbReference type="RefSeq" id="WP_060931948.1">
    <property type="nucleotide sequence ID" value="NZ_KQ959842.1"/>
</dbReference>
<evidence type="ECO:0000313" key="1">
    <source>
        <dbReference type="EMBL" id="KXB54506.1"/>
    </source>
</evidence>
<dbReference type="EMBL" id="LSDA01000126">
    <property type="protein sequence ID" value="KXB54506.1"/>
    <property type="molecule type" value="Genomic_DNA"/>
</dbReference>
<dbReference type="STRING" id="467210.HMPREF1866_02358"/>
<evidence type="ECO:0000313" key="2">
    <source>
        <dbReference type="Proteomes" id="UP000070394"/>
    </source>
</evidence>
<accession>A0A133ZGG5</accession>
<gene>
    <name evidence="1" type="ORF">HMPREF1866_02358</name>
</gene>
<protein>
    <submittedName>
        <fullName evidence="1">Uncharacterized protein</fullName>
    </submittedName>
</protein>
<sequence length="92" mass="10964">MDYKEIMPNDKIIVMINDIHNKWWKSAREFDENSDKDEVAKSMQVLMKYVESNYSSYPIACKIMEAYIDELDARVKGGYRDFDGEKEKNERI</sequence>
<keyword evidence="2" id="KW-1185">Reference proteome</keyword>
<dbReference type="AlphaFoldDB" id="A0A133ZGG5"/>
<comment type="caution">
    <text evidence="1">The sequence shown here is derived from an EMBL/GenBank/DDBJ whole genome shotgun (WGS) entry which is preliminary data.</text>
</comment>
<dbReference type="PATRIC" id="fig|467210.3.peg.2337"/>
<dbReference type="Proteomes" id="UP000070394">
    <property type="component" value="Unassembled WGS sequence"/>
</dbReference>